<feature type="non-terminal residue" evidence="15">
    <location>
        <position position="1"/>
    </location>
</feature>
<comment type="subcellular location">
    <subcellularLocation>
        <location evidence="1">Cell membrane</location>
        <topology evidence="1">Multi-pass membrane protein</topology>
    </subcellularLocation>
</comment>
<feature type="region of interest" description="Disordered" evidence="12">
    <location>
        <begin position="365"/>
        <end position="384"/>
    </location>
</feature>
<sequence length="404" mass="44446">VTAALLFLLILSTLLGNTLVCVAVLRFRHLRSKVTNSFVVSLAVSDLLVAVLVMPWRAATDVVGFWPFGGAFCDVWVAFDIMCSTASILNLCIISVERYWAISSPFCYERRMTQGVAFVMIGVAWLLSLLISFIPVQLQWHKDPGLLGRQQPGFNVSVEEESCDSRLSRTYAISSSLISFYIPVAIMLVTYTRIFRIARRQIRRISSLERAVGHSQSCPSPREASLKSSFKKETKLLKTLSVIMGVFVCCWLPFFVLNCVVPFCEPGLHEPGELPCVGQRVFNTFVWFGWANSSLNPIVYAFNADFRRAFAALLGCGRPSDAVETLNLSNELVSYHPDTTFQRELATLSCPQLLPHAVLGVEGAEGSSEEAPQVSSAPGDTSPVEGDVAISLLKVPPLTSDALH</sequence>
<dbReference type="GO" id="GO:0043410">
    <property type="term" value="P:positive regulation of MAPK cascade"/>
    <property type="evidence" value="ECO:0007669"/>
    <property type="project" value="TreeGrafter"/>
</dbReference>
<dbReference type="GO" id="GO:0071880">
    <property type="term" value="P:adenylate cyclase-activating adrenergic receptor signaling pathway"/>
    <property type="evidence" value="ECO:0007669"/>
    <property type="project" value="TreeGrafter"/>
</dbReference>
<evidence type="ECO:0000256" key="6">
    <source>
        <dbReference type="ARBA" id="ARBA00023136"/>
    </source>
</evidence>
<evidence type="ECO:0000256" key="9">
    <source>
        <dbReference type="ARBA" id="ARBA00023180"/>
    </source>
</evidence>
<dbReference type="SMART" id="SM01381">
    <property type="entry name" value="7TM_GPCR_Srsx"/>
    <property type="match status" value="1"/>
</dbReference>
<dbReference type="CDD" id="cd15057">
    <property type="entry name" value="7tmA_D1-like_dopamine_R"/>
    <property type="match status" value="1"/>
</dbReference>
<gene>
    <name evidence="15" type="primary">Drd5_1</name>
    <name evidence="15" type="ORF">ONYCOR_R11691</name>
</gene>
<dbReference type="PANTHER" id="PTHR24248:SF123">
    <property type="entry name" value="G-PROTEIN COUPLED RECEPTORS FAMILY 1 PROFILE DOMAIN-CONTAINING PROTEIN"/>
    <property type="match status" value="1"/>
</dbReference>
<evidence type="ECO:0000256" key="10">
    <source>
        <dbReference type="ARBA" id="ARBA00023224"/>
    </source>
</evidence>
<dbReference type="Gene3D" id="1.20.1070.10">
    <property type="entry name" value="Rhodopsin 7-helix transmembrane proteins"/>
    <property type="match status" value="1"/>
</dbReference>
<evidence type="ECO:0000256" key="13">
    <source>
        <dbReference type="SAM" id="Phobius"/>
    </source>
</evidence>
<comment type="caution">
    <text evidence="15">The sequence shown here is derived from an EMBL/GenBank/DDBJ whole genome shotgun (WGS) entry which is preliminary data.</text>
</comment>
<evidence type="ECO:0000256" key="2">
    <source>
        <dbReference type="ARBA" id="ARBA00022475"/>
    </source>
</evidence>
<feature type="transmembrane region" description="Helical" evidence="13">
    <location>
        <begin position="76"/>
        <end position="96"/>
    </location>
</feature>
<proteinExistence type="inferred from homology"/>
<evidence type="ECO:0000256" key="4">
    <source>
        <dbReference type="ARBA" id="ARBA00022989"/>
    </source>
</evidence>
<evidence type="ECO:0000256" key="3">
    <source>
        <dbReference type="ARBA" id="ARBA00022692"/>
    </source>
</evidence>
<accession>A0A7K6ABX1</accession>
<evidence type="ECO:0000256" key="11">
    <source>
        <dbReference type="RuleBase" id="RU000688"/>
    </source>
</evidence>
<feature type="transmembrane region" description="Helical" evidence="13">
    <location>
        <begin position="6"/>
        <end position="25"/>
    </location>
</feature>
<dbReference type="PANTHER" id="PTHR24248">
    <property type="entry name" value="ADRENERGIC RECEPTOR-RELATED G-PROTEIN COUPLED RECEPTOR"/>
    <property type="match status" value="1"/>
</dbReference>
<dbReference type="Proteomes" id="UP000550309">
    <property type="component" value="Unassembled WGS sequence"/>
</dbReference>
<keyword evidence="7" id="KW-1015">Disulfide bond</keyword>
<feature type="non-terminal residue" evidence="15">
    <location>
        <position position="404"/>
    </location>
</feature>
<feature type="domain" description="G-protein coupled receptors family 1 profile" evidence="14">
    <location>
        <begin position="16"/>
        <end position="300"/>
    </location>
</feature>
<evidence type="ECO:0000256" key="12">
    <source>
        <dbReference type="SAM" id="MobiDB-lite"/>
    </source>
</evidence>
<dbReference type="GO" id="GO:0004930">
    <property type="term" value="F:G protein-coupled receptor activity"/>
    <property type="evidence" value="ECO:0007669"/>
    <property type="project" value="UniProtKB-KW"/>
</dbReference>
<feature type="transmembrane region" description="Helical" evidence="13">
    <location>
        <begin position="171"/>
        <end position="194"/>
    </location>
</feature>
<evidence type="ECO:0000313" key="15">
    <source>
        <dbReference type="EMBL" id="NWU87381.1"/>
    </source>
</evidence>
<keyword evidence="16" id="KW-1185">Reference proteome</keyword>
<dbReference type="PRINTS" id="PR00237">
    <property type="entry name" value="GPCRRHODOPSN"/>
</dbReference>
<dbReference type="InterPro" id="IPR017452">
    <property type="entry name" value="GPCR_Rhodpsn_7TM"/>
</dbReference>
<dbReference type="AlphaFoldDB" id="A0A7K6ABX1"/>
<keyword evidence="9" id="KW-0325">Glycoprotein</keyword>
<dbReference type="PROSITE" id="PS00237">
    <property type="entry name" value="G_PROTEIN_RECEP_F1_1"/>
    <property type="match status" value="1"/>
</dbReference>
<comment type="similarity">
    <text evidence="11">Belongs to the G-protein coupled receptor 1 family.</text>
</comment>
<dbReference type="PRINTS" id="PR00242">
    <property type="entry name" value="DOPAMINER"/>
</dbReference>
<dbReference type="InterPro" id="IPR000276">
    <property type="entry name" value="GPCR_Rhodpsn"/>
</dbReference>
<feature type="transmembrane region" description="Helical" evidence="13">
    <location>
        <begin position="37"/>
        <end position="56"/>
    </location>
</feature>
<dbReference type="OrthoDB" id="6021915at2759"/>
<evidence type="ECO:0000256" key="8">
    <source>
        <dbReference type="ARBA" id="ARBA00023170"/>
    </source>
</evidence>
<keyword evidence="6 13" id="KW-0472">Membrane</keyword>
<keyword evidence="10 11" id="KW-0807">Transducer</keyword>
<organism evidence="15 16">
    <name type="scientific">Onychorhynchus coronatus</name>
    <name type="common">Royal flycatcher</name>
    <dbReference type="NCBI Taxonomy" id="360224"/>
    <lineage>
        <taxon>Eukaryota</taxon>
        <taxon>Metazoa</taxon>
        <taxon>Chordata</taxon>
        <taxon>Craniata</taxon>
        <taxon>Vertebrata</taxon>
        <taxon>Euteleostomi</taxon>
        <taxon>Archelosauria</taxon>
        <taxon>Archosauria</taxon>
        <taxon>Dinosauria</taxon>
        <taxon>Saurischia</taxon>
        <taxon>Theropoda</taxon>
        <taxon>Coelurosauria</taxon>
        <taxon>Aves</taxon>
        <taxon>Neognathae</taxon>
        <taxon>Neoaves</taxon>
        <taxon>Telluraves</taxon>
        <taxon>Australaves</taxon>
        <taxon>Passeriformes</taxon>
        <taxon>Tyrannidae</taxon>
        <taxon>Onychorhynchus</taxon>
    </lineage>
</organism>
<keyword evidence="4 13" id="KW-1133">Transmembrane helix</keyword>
<reference evidence="15 16" key="1">
    <citation type="submission" date="2019-09" db="EMBL/GenBank/DDBJ databases">
        <title>Bird 10,000 Genomes (B10K) Project - Family phase.</title>
        <authorList>
            <person name="Zhang G."/>
        </authorList>
    </citation>
    <scope>NUCLEOTIDE SEQUENCE [LARGE SCALE GENOMIC DNA]</scope>
    <source>
        <strain evidence="15">B10K-DU-028-75</strain>
        <tissue evidence="15">Mixed tissue sample</tissue>
    </source>
</reference>
<keyword evidence="5 11" id="KW-0297">G-protein coupled receptor</keyword>
<dbReference type="PROSITE" id="PS50262">
    <property type="entry name" value="G_PROTEIN_RECEP_F1_2"/>
    <property type="match status" value="1"/>
</dbReference>
<dbReference type="InterPro" id="IPR000929">
    <property type="entry name" value="Dopamine_rcpt"/>
</dbReference>
<dbReference type="SUPFAM" id="SSF81321">
    <property type="entry name" value="Family A G protein-coupled receptor-like"/>
    <property type="match status" value="1"/>
</dbReference>
<evidence type="ECO:0000256" key="1">
    <source>
        <dbReference type="ARBA" id="ARBA00004651"/>
    </source>
</evidence>
<protein>
    <submittedName>
        <fullName evidence="15">DRD5 protein</fullName>
    </submittedName>
</protein>
<evidence type="ECO:0000259" key="14">
    <source>
        <dbReference type="PROSITE" id="PS50262"/>
    </source>
</evidence>
<feature type="transmembrane region" description="Helical" evidence="13">
    <location>
        <begin position="236"/>
        <end position="256"/>
    </location>
</feature>
<keyword evidence="8 11" id="KW-0675">Receptor</keyword>
<keyword evidence="3 11" id="KW-0812">Transmembrane</keyword>
<dbReference type="FunFam" id="1.20.1070.10:FF:000691">
    <property type="entry name" value="Predicted vertebrate-like dopamine D1-like G-protein coupled receptor"/>
    <property type="match status" value="1"/>
</dbReference>
<evidence type="ECO:0000313" key="16">
    <source>
        <dbReference type="Proteomes" id="UP000550309"/>
    </source>
</evidence>
<keyword evidence="2" id="KW-1003">Cell membrane</keyword>
<dbReference type="Pfam" id="PF00001">
    <property type="entry name" value="7tm_1"/>
    <property type="match status" value="1"/>
</dbReference>
<evidence type="ECO:0000256" key="5">
    <source>
        <dbReference type="ARBA" id="ARBA00023040"/>
    </source>
</evidence>
<feature type="transmembrane region" description="Helical" evidence="13">
    <location>
        <begin position="116"/>
        <end position="138"/>
    </location>
</feature>
<dbReference type="GO" id="GO:0005886">
    <property type="term" value="C:plasma membrane"/>
    <property type="evidence" value="ECO:0007669"/>
    <property type="project" value="UniProtKB-SubCell"/>
</dbReference>
<name>A0A7K6ABX1_ONYCO</name>
<evidence type="ECO:0000256" key="7">
    <source>
        <dbReference type="ARBA" id="ARBA00023157"/>
    </source>
</evidence>
<dbReference type="EMBL" id="VZRK01000689">
    <property type="protein sequence ID" value="NWU87381.1"/>
    <property type="molecule type" value="Genomic_DNA"/>
</dbReference>